<keyword evidence="1" id="KW-0805">Transcription regulation</keyword>
<evidence type="ECO:0000256" key="2">
    <source>
        <dbReference type="ARBA" id="ARBA00023125"/>
    </source>
</evidence>
<reference evidence="5" key="1">
    <citation type="submission" date="2021-01" db="EMBL/GenBank/DDBJ databases">
        <title>Description of Breznakiella homolactica.</title>
        <authorList>
            <person name="Song Y."/>
            <person name="Brune A."/>
        </authorList>
    </citation>
    <scope>NUCLEOTIDE SEQUENCE</scope>
    <source>
        <strain evidence="5">RmG30</strain>
    </source>
</reference>
<dbReference type="Gene3D" id="1.10.10.10">
    <property type="entry name" value="Winged helix-like DNA-binding domain superfamily/Winged helix DNA-binding domain"/>
    <property type="match status" value="1"/>
</dbReference>
<dbReference type="GO" id="GO:0003700">
    <property type="term" value="F:DNA-binding transcription factor activity"/>
    <property type="evidence" value="ECO:0007669"/>
    <property type="project" value="InterPro"/>
</dbReference>
<evidence type="ECO:0000256" key="1">
    <source>
        <dbReference type="ARBA" id="ARBA00023015"/>
    </source>
</evidence>
<dbReference type="EMBL" id="CP067089">
    <property type="protein sequence ID" value="QQO10853.1"/>
    <property type="molecule type" value="Genomic_DNA"/>
</dbReference>
<dbReference type="SUPFAM" id="SSF48008">
    <property type="entry name" value="GntR ligand-binding domain-like"/>
    <property type="match status" value="1"/>
</dbReference>
<dbReference type="PANTHER" id="PTHR43537:SF6">
    <property type="entry name" value="HTH-TYPE TRANSCRIPTIONAL REPRESSOR RSPR"/>
    <property type="match status" value="1"/>
</dbReference>
<evidence type="ECO:0000313" key="5">
    <source>
        <dbReference type="EMBL" id="QQO10853.1"/>
    </source>
</evidence>
<dbReference type="Pfam" id="PF00392">
    <property type="entry name" value="GntR"/>
    <property type="match status" value="1"/>
</dbReference>
<keyword evidence="6" id="KW-1185">Reference proteome</keyword>
<dbReference type="PROSITE" id="PS50949">
    <property type="entry name" value="HTH_GNTR"/>
    <property type="match status" value="1"/>
</dbReference>
<dbReference type="InterPro" id="IPR036388">
    <property type="entry name" value="WH-like_DNA-bd_sf"/>
</dbReference>
<dbReference type="GO" id="GO:0003677">
    <property type="term" value="F:DNA binding"/>
    <property type="evidence" value="ECO:0007669"/>
    <property type="project" value="UniProtKB-KW"/>
</dbReference>
<gene>
    <name evidence="5" type="ORF">JFL75_08040</name>
</gene>
<dbReference type="AlphaFoldDB" id="A0A7T7XQY6"/>
<dbReference type="Pfam" id="PF07729">
    <property type="entry name" value="FCD"/>
    <property type="match status" value="1"/>
</dbReference>
<dbReference type="Proteomes" id="UP000595917">
    <property type="component" value="Chromosome"/>
</dbReference>
<dbReference type="KEGG" id="bhc:JFL75_08040"/>
<organism evidence="5 6">
    <name type="scientific">Breznakiella homolactica</name>
    <dbReference type="NCBI Taxonomy" id="2798577"/>
    <lineage>
        <taxon>Bacteria</taxon>
        <taxon>Pseudomonadati</taxon>
        <taxon>Spirochaetota</taxon>
        <taxon>Spirochaetia</taxon>
        <taxon>Spirochaetales</taxon>
        <taxon>Breznakiellaceae</taxon>
        <taxon>Breznakiella</taxon>
    </lineage>
</organism>
<dbReference type="SMART" id="SM00345">
    <property type="entry name" value="HTH_GNTR"/>
    <property type="match status" value="1"/>
</dbReference>
<dbReference type="InterPro" id="IPR000524">
    <property type="entry name" value="Tscrpt_reg_HTH_GntR"/>
</dbReference>
<evidence type="ECO:0000256" key="3">
    <source>
        <dbReference type="ARBA" id="ARBA00023163"/>
    </source>
</evidence>
<evidence type="ECO:0000259" key="4">
    <source>
        <dbReference type="PROSITE" id="PS50949"/>
    </source>
</evidence>
<dbReference type="PANTHER" id="PTHR43537">
    <property type="entry name" value="TRANSCRIPTIONAL REGULATOR, GNTR FAMILY"/>
    <property type="match status" value="1"/>
</dbReference>
<dbReference type="InterPro" id="IPR036390">
    <property type="entry name" value="WH_DNA-bd_sf"/>
</dbReference>
<dbReference type="InterPro" id="IPR011711">
    <property type="entry name" value="GntR_C"/>
</dbReference>
<accession>A0A7T7XQY6</accession>
<sequence>MADTAAPKELNDNSILIFRTLKNEILNLTIPPGTVISENEICERFSVSRTPVRTAFQRLSDAKLIKNIPYRETTVTRINLNHIRQIIYMRIAIESKVIRDFIDQYDPFAIEKIRYGIRKQLVLLGTEFTPPEFYTEDSSFHRIWFRATDKELLWRKIQHAQVHYTRFRMLDIVEARKFSAIEKEHEQLFSIIQKKDKDGVEPFMTKHLNGGIQRLGKRIYREFSDYFEDTGPDFMQS</sequence>
<evidence type="ECO:0000313" key="6">
    <source>
        <dbReference type="Proteomes" id="UP000595917"/>
    </source>
</evidence>
<dbReference type="RefSeq" id="WP_215628158.1">
    <property type="nucleotide sequence ID" value="NZ_CP067089.2"/>
</dbReference>
<name>A0A7T7XQY6_9SPIR</name>
<keyword evidence="2" id="KW-0238">DNA-binding</keyword>
<feature type="domain" description="HTH gntR-type" evidence="4">
    <location>
        <begin position="11"/>
        <end position="78"/>
    </location>
</feature>
<proteinExistence type="predicted"/>
<protein>
    <submittedName>
        <fullName evidence="5">GntR family transcriptional regulator</fullName>
    </submittedName>
</protein>
<keyword evidence="3" id="KW-0804">Transcription</keyword>
<dbReference type="InterPro" id="IPR008920">
    <property type="entry name" value="TF_FadR/GntR_C"/>
</dbReference>
<dbReference type="Gene3D" id="1.20.120.530">
    <property type="entry name" value="GntR ligand-binding domain-like"/>
    <property type="match status" value="1"/>
</dbReference>
<dbReference type="SUPFAM" id="SSF46785">
    <property type="entry name" value="Winged helix' DNA-binding domain"/>
    <property type="match status" value="1"/>
</dbReference>